<keyword evidence="1" id="KW-0732">Signal</keyword>
<organism evidence="2">
    <name type="scientific">Rhizobium meliloti</name>
    <name type="common">Ensifer meliloti</name>
    <name type="synonym">Sinorhizobium meliloti</name>
    <dbReference type="NCBI Taxonomy" id="382"/>
    <lineage>
        <taxon>Bacteria</taxon>
        <taxon>Pseudomonadati</taxon>
        <taxon>Pseudomonadota</taxon>
        <taxon>Alphaproteobacteria</taxon>
        <taxon>Hyphomicrobiales</taxon>
        <taxon>Rhizobiaceae</taxon>
        <taxon>Sinorhizobium/Ensifer group</taxon>
        <taxon>Sinorhizobium</taxon>
    </lineage>
</organism>
<dbReference type="GO" id="GO:0016020">
    <property type="term" value="C:membrane"/>
    <property type="evidence" value="ECO:0007669"/>
    <property type="project" value="InterPro"/>
</dbReference>
<sequence length="135" mass="13405">MIRAAGLLFGLVVAVPVHAAEVIWRSSSGVPPSPAESAVPTIPMPPEVPTGFTLSISGEATVTASVALDLCPVVGGASGSLSFLLFGRLPIGATFNAGTGRIGGRALEPGSYPVWVSATDSTGATMTAGITIVVT</sequence>
<feature type="chain" id="PRO_5025669545" evidence="1">
    <location>
        <begin position="20"/>
        <end position="135"/>
    </location>
</feature>
<dbReference type="EMBL" id="WISP01000165">
    <property type="protein sequence ID" value="MQW06357.1"/>
    <property type="molecule type" value="Genomic_DNA"/>
</dbReference>
<comment type="caution">
    <text evidence="2">The sequence shown here is derived from an EMBL/GenBank/DDBJ whole genome shotgun (WGS) entry which is preliminary data.</text>
</comment>
<dbReference type="GO" id="GO:0005509">
    <property type="term" value="F:calcium ion binding"/>
    <property type="evidence" value="ECO:0007669"/>
    <property type="project" value="InterPro"/>
</dbReference>
<dbReference type="InterPro" id="IPR013783">
    <property type="entry name" value="Ig-like_fold"/>
</dbReference>
<evidence type="ECO:0000313" key="2">
    <source>
        <dbReference type="EMBL" id="MQW06357.1"/>
    </source>
</evidence>
<feature type="signal peptide" evidence="1">
    <location>
        <begin position="1"/>
        <end position="19"/>
    </location>
</feature>
<dbReference type="SUPFAM" id="SSF49313">
    <property type="entry name" value="Cadherin-like"/>
    <property type="match status" value="1"/>
</dbReference>
<reference evidence="2" key="1">
    <citation type="journal article" date="2013" name="Genome Biol.">
        <title>Comparative genomics of the core and accessory genomes of 48 Sinorhizobium strains comprising five genospecies.</title>
        <authorList>
            <person name="Sugawara M."/>
            <person name="Epstein B."/>
            <person name="Badgley B.D."/>
            <person name="Unno T."/>
            <person name="Xu L."/>
            <person name="Reese J."/>
            <person name="Gyaneshwar P."/>
            <person name="Denny R."/>
            <person name="Mudge J."/>
            <person name="Bharti A.K."/>
            <person name="Farmer A.D."/>
            <person name="May G.D."/>
            <person name="Woodward J.E."/>
            <person name="Medigue C."/>
            <person name="Vallenet D."/>
            <person name="Lajus A."/>
            <person name="Rouy Z."/>
            <person name="Martinez-Vaz B."/>
            <person name="Tiffin P."/>
            <person name="Young N.D."/>
            <person name="Sadowsky M.J."/>
        </authorList>
    </citation>
    <scope>NUCLEOTIDE SEQUENCE</scope>
    <source>
        <strain evidence="2">M30</strain>
    </source>
</reference>
<dbReference type="AlphaFoldDB" id="A0A6A7ZX31"/>
<dbReference type="RefSeq" id="WP_153318558.1">
    <property type="nucleotide sequence ID" value="NZ_WISP01000165.1"/>
</dbReference>
<protein>
    <submittedName>
        <fullName evidence="2">Uncharacterized protein</fullName>
    </submittedName>
</protein>
<name>A0A6A7ZX31_RHIML</name>
<accession>A0A6A7ZX31</accession>
<dbReference type="Pfam" id="PF05345">
    <property type="entry name" value="He_PIG"/>
    <property type="match status" value="1"/>
</dbReference>
<dbReference type="InterPro" id="IPR015919">
    <property type="entry name" value="Cadherin-like_sf"/>
</dbReference>
<evidence type="ECO:0000256" key="1">
    <source>
        <dbReference type="SAM" id="SignalP"/>
    </source>
</evidence>
<gene>
    <name evidence="2" type="ORF">GHK45_22300</name>
</gene>
<proteinExistence type="predicted"/>
<dbReference type="Gene3D" id="2.60.40.10">
    <property type="entry name" value="Immunoglobulins"/>
    <property type="match status" value="1"/>
</dbReference>